<proteinExistence type="predicted"/>
<reference evidence="1 2" key="1">
    <citation type="submission" date="2023-03" db="EMBL/GenBank/DDBJ databases">
        <authorList>
            <person name="Pearce D."/>
        </authorList>
    </citation>
    <scope>NUCLEOTIDE SEQUENCE [LARGE SCALE GENOMIC DNA]</scope>
    <source>
        <strain evidence="1">Msz</strain>
    </source>
</reference>
<organism evidence="1 2">
    <name type="scientific">Methylocaldum szegediense</name>
    <dbReference type="NCBI Taxonomy" id="73780"/>
    <lineage>
        <taxon>Bacteria</taxon>
        <taxon>Pseudomonadati</taxon>
        <taxon>Pseudomonadota</taxon>
        <taxon>Gammaproteobacteria</taxon>
        <taxon>Methylococcales</taxon>
        <taxon>Methylococcaceae</taxon>
        <taxon>Methylocaldum</taxon>
    </lineage>
</organism>
<dbReference type="Pfam" id="PF13189">
    <property type="entry name" value="Cytidylate_kin2"/>
    <property type="match status" value="1"/>
</dbReference>
<dbReference type="InterPro" id="IPR027417">
    <property type="entry name" value="P-loop_NTPase"/>
</dbReference>
<protein>
    <submittedName>
        <fullName evidence="1">Cytidylate kinase-like family protein</fullName>
    </submittedName>
</protein>
<gene>
    <name evidence="1" type="ORF">MSZNOR_2064</name>
</gene>
<dbReference type="Gene3D" id="3.40.50.300">
    <property type="entry name" value="P-loop containing nucleotide triphosphate hydrolases"/>
    <property type="match status" value="1"/>
</dbReference>
<keyword evidence="2" id="KW-1185">Reference proteome</keyword>
<evidence type="ECO:0000313" key="2">
    <source>
        <dbReference type="Proteomes" id="UP001162030"/>
    </source>
</evidence>
<dbReference type="RefSeq" id="WP_051332026.1">
    <property type="nucleotide sequence ID" value="NZ_OX458333.1"/>
</dbReference>
<evidence type="ECO:0000313" key="1">
    <source>
        <dbReference type="EMBL" id="CAI8826637.1"/>
    </source>
</evidence>
<dbReference type="Proteomes" id="UP001162030">
    <property type="component" value="Chromosome"/>
</dbReference>
<dbReference type="EMBL" id="OX458333">
    <property type="protein sequence ID" value="CAI8826637.1"/>
    <property type="molecule type" value="Genomic_DNA"/>
</dbReference>
<sequence length="239" mass="26874">MATDPDTFLKAILIKDFRDFKTEAKAQSSGDNEPTVITVSRDYGSLGDEIAHKLADYLNIPLYDREILDKVAERAKVERFKFEQYDENVSAGVSTLLFSLLTGTAGDLQTYRRYLHEVVVDLAWKGGVLVGRGAHLILSDKKVLRLRIVGSERICARREAAKSGIPLHAAERKVREINVRRNKSVLKLYGERFEHPSLECARNFDLVINTDRLSVDSAVSVVLLAMQRAGFDLRKHVSS</sequence>
<name>A0ABM9I1E3_9GAMM</name>
<accession>A0ABM9I1E3</accession>